<dbReference type="AlphaFoldDB" id="A1ZCS8"/>
<keyword evidence="2" id="KW-1185">Reference proteome</keyword>
<organism evidence="1 2">
    <name type="scientific">Microscilla marina ATCC 23134</name>
    <dbReference type="NCBI Taxonomy" id="313606"/>
    <lineage>
        <taxon>Bacteria</taxon>
        <taxon>Pseudomonadati</taxon>
        <taxon>Bacteroidota</taxon>
        <taxon>Cytophagia</taxon>
        <taxon>Cytophagales</taxon>
        <taxon>Microscillaceae</taxon>
        <taxon>Microscilla</taxon>
    </lineage>
</organism>
<protein>
    <submittedName>
        <fullName evidence="1">Uncharacterized protein</fullName>
    </submittedName>
</protein>
<accession>A1ZCS8</accession>
<sequence>MGAGLFFFPTTGFVGFAAKHLPQVLSNFSLPRNKVMGGNF</sequence>
<dbReference type="EMBL" id="AAWS01000001">
    <property type="protein sequence ID" value="EAY32080.1"/>
    <property type="molecule type" value="Genomic_DNA"/>
</dbReference>
<name>A1ZCS8_MICM2</name>
<gene>
    <name evidence="1" type="ORF">M23134_02109</name>
</gene>
<proteinExistence type="predicted"/>
<reference evidence="1 2" key="1">
    <citation type="submission" date="2007-01" db="EMBL/GenBank/DDBJ databases">
        <authorList>
            <person name="Haygood M."/>
            <person name="Podell S."/>
            <person name="Anderson C."/>
            <person name="Hopkinson B."/>
            <person name="Roe K."/>
            <person name="Barbeau K."/>
            <person name="Gaasterland T."/>
            <person name="Ferriera S."/>
            <person name="Johnson J."/>
            <person name="Kravitz S."/>
            <person name="Beeson K."/>
            <person name="Sutton G."/>
            <person name="Rogers Y.-H."/>
            <person name="Friedman R."/>
            <person name="Frazier M."/>
            <person name="Venter J.C."/>
        </authorList>
    </citation>
    <scope>NUCLEOTIDE SEQUENCE [LARGE SCALE GENOMIC DNA]</scope>
    <source>
        <strain evidence="1 2">ATCC 23134</strain>
    </source>
</reference>
<evidence type="ECO:0000313" key="1">
    <source>
        <dbReference type="EMBL" id="EAY32080.1"/>
    </source>
</evidence>
<evidence type="ECO:0000313" key="2">
    <source>
        <dbReference type="Proteomes" id="UP000004095"/>
    </source>
</evidence>
<comment type="caution">
    <text evidence="1">The sequence shown here is derived from an EMBL/GenBank/DDBJ whole genome shotgun (WGS) entry which is preliminary data.</text>
</comment>
<dbReference type="Proteomes" id="UP000004095">
    <property type="component" value="Unassembled WGS sequence"/>
</dbReference>